<gene>
    <name evidence="8" type="ORF">G3M56_012805</name>
</gene>
<dbReference type="AlphaFoldDB" id="A0A6B3LE21"/>
<dbReference type="InterPro" id="IPR039424">
    <property type="entry name" value="SBP_5"/>
</dbReference>
<evidence type="ECO:0000313" key="9">
    <source>
        <dbReference type="Proteomes" id="UP000475117"/>
    </source>
</evidence>
<feature type="signal peptide" evidence="6">
    <location>
        <begin position="1"/>
        <end position="19"/>
    </location>
</feature>
<evidence type="ECO:0000256" key="5">
    <source>
        <dbReference type="SAM" id="MobiDB-lite"/>
    </source>
</evidence>
<protein>
    <recommendedName>
        <fullName evidence="7">Solute-binding protein family 5 domain-containing protein</fullName>
    </recommendedName>
</protein>
<dbReference type="EMBL" id="CP066776">
    <property type="protein sequence ID" value="QQL44741.1"/>
    <property type="molecule type" value="Genomic_DNA"/>
</dbReference>
<reference evidence="8 9" key="1">
    <citation type="submission" date="2020-12" db="EMBL/GenBank/DDBJ databases">
        <title>Sulforoseuscoccus oceanibium gen. nov., sp. nov., a representative of the phylum Verrucomicrobia with special cytoplasmic membrane, and proposal of Sulforoseuscoccusaceae fam. nov.</title>
        <authorList>
            <person name="Xi F."/>
        </authorList>
    </citation>
    <scope>NUCLEOTIDE SEQUENCE [LARGE SCALE GENOMIC DNA]</scope>
    <source>
        <strain evidence="8 9">T37</strain>
    </source>
</reference>
<dbReference type="Pfam" id="PF00496">
    <property type="entry name" value="SBP_bac_5"/>
    <property type="match status" value="1"/>
</dbReference>
<accession>A0A6B3LE21</accession>
<dbReference type="KEGG" id="soa:G3M56_012805"/>
<feature type="region of interest" description="Disordered" evidence="5">
    <location>
        <begin position="698"/>
        <end position="753"/>
    </location>
</feature>
<evidence type="ECO:0000259" key="7">
    <source>
        <dbReference type="Pfam" id="PF00496"/>
    </source>
</evidence>
<dbReference type="PANTHER" id="PTHR30290:SF9">
    <property type="entry name" value="OLIGOPEPTIDE-BINDING PROTEIN APPA"/>
    <property type="match status" value="1"/>
</dbReference>
<keyword evidence="9" id="KW-1185">Reference proteome</keyword>
<dbReference type="Gene3D" id="3.10.105.10">
    <property type="entry name" value="Dipeptide-binding Protein, Domain 3"/>
    <property type="match status" value="1"/>
</dbReference>
<evidence type="ECO:0000256" key="2">
    <source>
        <dbReference type="ARBA" id="ARBA00022448"/>
    </source>
</evidence>
<sequence>MWKSLILSASLVCAGGALLSSCAEPEQAVVKQDFGLEDFIPLYNNHIAEHLLQQKVRVEKALTEARETLAKAETDQAKANAASTLDDLERELARIEFRQSLDGYFSIKTPEDLPEGLVWNDGMEEPPIGDPDAKKGGRFNSFIMAYPPTLRRFGAKSNHSFRGYLYDNLEIPLVSMHPTTGQFIPGVAKRWAVSADGRTMFYEIDPDARYTDDTPVKAMDYLRGVYVRISDNVVEPFYSQYYRDQFANLTVYSDHLLSISLPDAKPLLPLYASVSPAPEKFYEEYGPDYKDRYQWRAEPTTGAYHLAEDGLQKGLSVTLTRKKDWWAKDKKHYQYMYNPDELYYKLVRSQSKAFEMFRAGEIDFHALTPPDFWYRKSEMPPVFKGYIERYTFYNQFPRPPYGLHINVRKAPLDNRDVRIGISYATNWQKVIDVIFQGDYARMNHFSEGYGSFSNPNIKARPFSIEKARAHFAKAGYTELGNDGILRKPDGTPLSVSVTYPAVPVISQRLALLKEEAAKAGLELRLNGLDPSVAFKETSDKKHQICFTAWGMQPPFPRYHQFLHSTNAVTEEGKTKPNTNNIFGWADPVTDKLSERIRNASSTEEIRDAAWKVQQIIHDEAMFVPGYLTDFIRFGSWRWMRWPDEESMPLLPPETSVPDESYVFWIDEERKQETLEAMKRGETFPEVQHTVNVFRSWKKPLPRPLPKPAGAELPSDSDQPVIDAEQETADEVPADAVDAEEAAVPTDNQEGVQP</sequence>
<proteinExistence type="inferred from homology"/>
<evidence type="ECO:0000256" key="4">
    <source>
        <dbReference type="SAM" id="Coils"/>
    </source>
</evidence>
<dbReference type="InterPro" id="IPR000914">
    <property type="entry name" value="SBP_5_dom"/>
</dbReference>
<feature type="compositionally biased region" description="Acidic residues" evidence="5">
    <location>
        <begin position="723"/>
        <end position="740"/>
    </location>
</feature>
<dbReference type="GO" id="GO:1904680">
    <property type="term" value="F:peptide transmembrane transporter activity"/>
    <property type="evidence" value="ECO:0007669"/>
    <property type="project" value="TreeGrafter"/>
</dbReference>
<feature type="domain" description="Solute-binding protein family 5" evidence="7">
    <location>
        <begin position="183"/>
        <end position="566"/>
    </location>
</feature>
<keyword evidence="2" id="KW-0813">Transport</keyword>
<dbReference type="RefSeq" id="WP_164365142.1">
    <property type="nucleotide sequence ID" value="NZ_CP066776.1"/>
</dbReference>
<evidence type="ECO:0000256" key="1">
    <source>
        <dbReference type="ARBA" id="ARBA00005695"/>
    </source>
</evidence>
<evidence type="ECO:0000256" key="3">
    <source>
        <dbReference type="ARBA" id="ARBA00022729"/>
    </source>
</evidence>
<dbReference type="Gene3D" id="3.90.76.10">
    <property type="entry name" value="Dipeptide-binding Protein, Domain 1"/>
    <property type="match status" value="1"/>
</dbReference>
<comment type="similarity">
    <text evidence="1">Belongs to the bacterial solute-binding protein 5 family.</text>
</comment>
<dbReference type="Proteomes" id="UP000475117">
    <property type="component" value="Chromosome"/>
</dbReference>
<dbReference type="Gene3D" id="3.40.190.10">
    <property type="entry name" value="Periplasmic binding protein-like II"/>
    <property type="match status" value="1"/>
</dbReference>
<dbReference type="GO" id="GO:0015833">
    <property type="term" value="P:peptide transport"/>
    <property type="evidence" value="ECO:0007669"/>
    <property type="project" value="TreeGrafter"/>
</dbReference>
<dbReference type="PROSITE" id="PS51257">
    <property type="entry name" value="PROKAR_LIPOPROTEIN"/>
    <property type="match status" value="1"/>
</dbReference>
<name>A0A6B3LE21_9BACT</name>
<dbReference type="SUPFAM" id="SSF53850">
    <property type="entry name" value="Periplasmic binding protein-like II"/>
    <property type="match status" value="1"/>
</dbReference>
<feature type="coiled-coil region" evidence="4">
    <location>
        <begin position="48"/>
        <end position="98"/>
    </location>
</feature>
<evidence type="ECO:0000256" key="6">
    <source>
        <dbReference type="SAM" id="SignalP"/>
    </source>
</evidence>
<dbReference type="PANTHER" id="PTHR30290">
    <property type="entry name" value="PERIPLASMIC BINDING COMPONENT OF ABC TRANSPORTER"/>
    <property type="match status" value="1"/>
</dbReference>
<evidence type="ECO:0000313" key="8">
    <source>
        <dbReference type="EMBL" id="QQL44741.1"/>
    </source>
</evidence>
<keyword evidence="3 6" id="KW-0732">Signal</keyword>
<feature type="chain" id="PRO_5043792386" description="Solute-binding protein family 5 domain-containing protein" evidence="6">
    <location>
        <begin position="20"/>
        <end position="753"/>
    </location>
</feature>
<keyword evidence="4" id="KW-0175">Coiled coil</keyword>
<organism evidence="8 9">
    <name type="scientific">Sulfuriroseicoccus oceanibius</name>
    <dbReference type="NCBI Taxonomy" id="2707525"/>
    <lineage>
        <taxon>Bacteria</taxon>
        <taxon>Pseudomonadati</taxon>
        <taxon>Verrucomicrobiota</taxon>
        <taxon>Verrucomicrobiia</taxon>
        <taxon>Verrucomicrobiales</taxon>
        <taxon>Verrucomicrobiaceae</taxon>
        <taxon>Sulfuriroseicoccus</taxon>
    </lineage>
</organism>